<protein>
    <submittedName>
        <fullName evidence="1">Uncharacterized protein</fullName>
    </submittedName>
</protein>
<gene>
    <name evidence="1" type="ORF">EV702DRAFT_980785</name>
</gene>
<dbReference type="AlphaFoldDB" id="A0A9P6ZHM5"/>
<dbReference type="OrthoDB" id="3265433at2759"/>
<name>A0A9P6ZHM5_9AGAM</name>
<reference evidence="1" key="1">
    <citation type="journal article" date="2020" name="New Phytol.">
        <title>Comparative genomics reveals dynamic genome evolution in host specialist ectomycorrhizal fungi.</title>
        <authorList>
            <person name="Lofgren L.A."/>
            <person name="Nguyen N.H."/>
            <person name="Vilgalys R."/>
            <person name="Ruytinx J."/>
            <person name="Liao H.L."/>
            <person name="Branco S."/>
            <person name="Kuo A."/>
            <person name="LaButti K."/>
            <person name="Lipzen A."/>
            <person name="Andreopoulos W."/>
            <person name="Pangilinan J."/>
            <person name="Riley R."/>
            <person name="Hundley H."/>
            <person name="Na H."/>
            <person name="Barry K."/>
            <person name="Grigoriev I.V."/>
            <person name="Stajich J.E."/>
            <person name="Kennedy P.G."/>
        </authorList>
    </citation>
    <scope>NUCLEOTIDE SEQUENCE</scope>
    <source>
        <strain evidence="1">DOB743</strain>
    </source>
</reference>
<sequence>MHLYIFYANFFFRTTVYRVHWLRTLALRDRWAEELLLVGREMVWMVDFFIHKSQQWVSRMQEADANQMVGHRCYAARQARIYLRLSQQAQDSFERTKGVARVTE</sequence>
<evidence type="ECO:0000313" key="1">
    <source>
        <dbReference type="EMBL" id="KAG1766492.1"/>
    </source>
</evidence>
<comment type="caution">
    <text evidence="1">The sequence shown here is derived from an EMBL/GenBank/DDBJ whole genome shotgun (WGS) entry which is preliminary data.</text>
</comment>
<dbReference type="EMBL" id="JABBWD010000095">
    <property type="protein sequence ID" value="KAG1766492.1"/>
    <property type="molecule type" value="Genomic_DNA"/>
</dbReference>
<organism evidence="1 2">
    <name type="scientific">Suillus placidus</name>
    <dbReference type="NCBI Taxonomy" id="48579"/>
    <lineage>
        <taxon>Eukaryota</taxon>
        <taxon>Fungi</taxon>
        <taxon>Dikarya</taxon>
        <taxon>Basidiomycota</taxon>
        <taxon>Agaricomycotina</taxon>
        <taxon>Agaricomycetes</taxon>
        <taxon>Agaricomycetidae</taxon>
        <taxon>Boletales</taxon>
        <taxon>Suillineae</taxon>
        <taxon>Suillaceae</taxon>
        <taxon>Suillus</taxon>
    </lineage>
</organism>
<evidence type="ECO:0000313" key="2">
    <source>
        <dbReference type="Proteomes" id="UP000714275"/>
    </source>
</evidence>
<keyword evidence="2" id="KW-1185">Reference proteome</keyword>
<accession>A0A9P6ZHM5</accession>
<dbReference type="Proteomes" id="UP000714275">
    <property type="component" value="Unassembled WGS sequence"/>
</dbReference>
<proteinExistence type="predicted"/>